<name>A0A396IVT0_MEDTR</name>
<comment type="caution">
    <text evidence="6">The sequence shown here is derived from an EMBL/GenBank/DDBJ whole genome shotgun (WGS) entry which is preliminary data.</text>
</comment>
<evidence type="ECO:0000256" key="4">
    <source>
        <dbReference type="SAM" id="SignalP"/>
    </source>
</evidence>
<keyword evidence="6" id="KW-0560">Oxidoreductase</keyword>
<dbReference type="Pfam" id="PF13640">
    <property type="entry name" value="2OG-FeII_Oxy_3"/>
    <property type="match status" value="1"/>
</dbReference>
<dbReference type="Gene3D" id="2.60.120.620">
    <property type="entry name" value="q2cbj1_9rhob like domain"/>
    <property type="match status" value="1"/>
</dbReference>
<evidence type="ECO:0000256" key="2">
    <source>
        <dbReference type="ARBA" id="ARBA00022723"/>
    </source>
</evidence>
<dbReference type="InterPro" id="IPR045054">
    <property type="entry name" value="P4HA-like"/>
</dbReference>
<protein>
    <submittedName>
        <fullName evidence="6">Putative procollagen-proline dioxygenase</fullName>
        <ecNumber evidence="6">1.14.11.2</ecNumber>
    </submittedName>
</protein>
<evidence type="ECO:0000259" key="5">
    <source>
        <dbReference type="Pfam" id="PF13640"/>
    </source>
</evidence>
<dbReference type="PANTHER" id="PTHR10869:SF232">
    <property type="entry name" value="PROLYL 4-HYDROXYLASE SUBUNIT ALPHA-LIKE PROTEIN"/>
    <property type="match status" value="1"/>
</dbReference>
<dbReference type="EC" id="1.14.11.2" evidence="6"/>
<dbReference type="GO" id="GO:0004656">
    <property type="term" value="F:procollagen-proline 4-dioxygenase activity"/>
    <property type="evidence" value="ECO:0007669"/>
    <property type="project" value="UniProtKB-EC"/>
</dbReference>
<organism evidence="6">
    <name type="scientific">Medicago truncatula</name>
    <name type="common">Barrel medic</name>
    <name type="synonym">Medicago tribuloides</name>
    <dbReference type="NCBI Taxonomy" id="3880"/>
    <lineage>
        <taxon>Eukaryota</taxon>
        <taxon>Viridiplantae</taxon>
        <taxon>Streptophyta</taxon>
        <taxon>Embryophyta</taxon>
        <taxon>Tracheophyta</taxon>
        <taxon>Spermatophyta</taxon>
        <taxon>Magnoliopsida</taxon>
        <taxon>eudicotyledons</taxon>
        <taxon>Gunneridae</taxon>
        <taxon>Pentapetalae</taxon>
        <taxon>rosids</taxon>
        <taxon>fabids</taxon>
        <taxon>Fabales</taxon>
        <taxon>Fabaceae</taxon>
        <taxon>Papilionoideae</taxon>
        <taxon>50 kb inversion clade</taxon>
        <taxon>NPAAA clade</taxon>
        <taxon>Hologalegina</taxon>
        <taxon>IRL clade</taxon>
        <taxon>Trifolieae</taxon>
        <taxon>Medicago</taxon>
    </lineage>
</organism>
<evidence type="ECO:0000313" key="6">
    <source>
        <dbReference type="EMBL" id="RHN67067.1"/>
    </source>
</evidence>
<feature type="signal peptide" evidence="4">
    <location>
        <begin position="1"/>
        <end position="21"/>
    </location>
</feature>
<gene>
    <name evidence="6" type="ORF">MtrunA17_Chr3g0098671</name>
</gene>
<keyword evidence="4" id="KW-0732">Signal</keyword>
<dbReference type="InterPro" id="IPR044862">
    <property type="entry name" value="Pro_4_hyd_alph_FE2OG_OXY"/>
</dbReference>
<dbReference type="GO" id="GO:0046872">
    <property type="term" value="F:metal ion binding"/>
    <property type="evidence" value="ECO:0007669"/>
    <property type="project" value="UniProtKB-KW"/>
</dbReference>
<keyword evidence="3" id="KW-0408">Iron</keyword>
<reference evidence="6" key="1">
    <citation type="journal article" date="2018" name="Nat. Plants">
        <title>Whole-genome landscape of Medicago truncatula symbiotic genes.</title>
        <authorList>
            <person name="Pecrix Y."/>
            <person name="Gamas P."/>
            <person name="Carrere S."/>
        </authorList>
    </citation>
    <scope>NUCLEOTIDE SEQUENCE</scope>
    <source>
        <tissue evidence="6">Leaves</tissue>
    </source>
</reference>
<accession>A0A396IVT0</accession>
<evidence type="ECO:0000256" key="3">
    <source>
        <dbReference type="ARBA" id="ARBA00023004"/>
    </source>
</evidence>
<comment type="subcellular location">
    <subcellularLocation>
        <location evidence="1">Endoplasmic reticulum membrane</location>
    </subcellularLocation>
</comment>
<keyword evidence="6" id="KW-0223">Dioxygenase</keyword>
<dbReference type="EMBL" id="PSQE01000003">
    <property type="protein sequence ID" value="RHN67067.1"/>
    <property type="molecule type" value="Genomic_DNA"/>
</dbReference>
<proteinExistence type="predicted"/>
<feature type="domain" description="Prolyl 4-hydroxylase alpha subunit Fe(2+) 2OG dioxygenase" evidence="5">
    <location>
        <begin position="36"/>
        <end position="84"/>
    </location>
</feature>
<dbReference type="GO" id="GO:0005789">
    <property type="term" value="C:endoplasmic reticulum membrane"/>
    <property type="evidence" value="ECO:0007669"/>
    <property type="project" value="UniProtKB-SubCell"/>
</dbReference>
<dbReference type="PANTHER" id="PTHR10869">
    <property type="entry name" value="PROLYL 4-HYDROXYLASE ALPHA SUBUNIT"/>
    <property type="match status" value="1"/>
</dbReference>
<feature type="chain" id="PRO_5017264696" evidence="4">
    <location>
        <begin position="22"/>
        <end position="98"/>
    </location>
</feature>
<evidence type="ECO:0000256" key="1">
    <source>
        <dbReference type="ARBA" id="ARBA00004586"/>
    </source>
</evidence>
<dbReference type="Gramene" id="rna15204">
    <property type="protein sequence ID" value="RHN67067.1"/>
    <property type="gene ID" value="gene15204"/>
</dbReference>
<keyword evidence="2" id="KW-0479">Metal-binding</keyword>
<dbReference type="Proteomes" id="UP000265566">
    <property type="component" value="Chromosome 3"/>
</dbReference>
<dbReference type="AlphaFoldDB" id="A0A396IVT0"/>
<sequence length="98" mass="11146">MRFCVIPVCVFCCCTYYQVFCIMHQTCSYAENGEGLQVIHYGVGQKFVPHYDSRSNESFWNGGPRVATFLMYLSDVEEGGETVFPSAKPMKFSSNPYI</sequence>